<keyword evidence="7 9" id="KW-0687">Ribonucleoprotein</keyword>
<proteinExistence type="inferred from homology"/>
<protein>
    <recommendedName>
        <fullName evidence="8 9">Large ribosomal subunit protein uL1</fullName>
    </recommendedName>
</protein>
<dbReference type="GO" id="GO:0015934">
    <property type="term" value="C:large ribosomal subunit"/>
    <property type="evidence" value="ECO:0007669"/>
    <property type="project" value="InterPro"/>
</dbReference>
<dbReference type="PANTHER" id="PTHR36427:SF3">
    <property type="entry name" value="LARGE RIBOSOMAL SUBUNIT PROTEIN UL1M"/>
    <property type="match status" value="1"/>
</dbReference>
<gene>
    <name evidence="9" type="primary">rplA</name>
    <name evidence="11" type="ORF">SAMN05421790_107147</name>
</gene>
<dbReference type="Gene3D" id="3.30.190.20">
    <property type="match status" value="1"/>
</dbReference>
<keyword evidence="4 9" id="KW-0810">Translation regulation</keyword>
<keyword evidence="2 9" id="KW-0678">Repressor</keyword>
<dbReference type="GO" id="GO:0006412">
    <property type="term" value="P:translation"/>
    <property type="evidence" value="ECO:0007669"/>
    <property type="project" value="UniProtKB-UniRule"/>
</dbReference>
<comment type="function">
    <text evidence="9">Binds directly to 23S rRNA. The L1 stalk is quite mobile in the ribosome, and is involved in E site tRNA release.</text>
</comment>
<dbReference type="EMBL" id="FTOD01000007">
    <property type="protein sequence ID" value="SIS91394.1"/>
    <property type="molecule type" value="Genomic_DNA"/>
</dbReference>
<reference evidence="12" key="1">
    <citation type="submission" date="2017-01" db="EMBL/GenBank/DDBJ databases">
        <authorList>
            <person name="Varghese N."/>
            <person name="Submissions S."/>
        </authorList>
    </citation>
    <scope>NUCLEOTIDE SEQUENCE [LARGE SCALE GENOMIC DNA]</scope>
    <source>
        <strain evidence="12">DSM 45196</strain>
    </source>
</reference>
<dbReference type="SUPFAM" id="SSF56808">
    <property type="entry name" value="Ribosomal protein L1"/>
    <property type="match status" value="1"/>
</dbReference>
<keyword evidence="5 9" id="KW-0694">RNA-binding</keyword>
<dbReference type="FunFam" id="3.40.50.790:FF:000001">
    <property type="entry name" value="50S ribosomal protein L1"/>
    <property type="match status" value="1"/>
</dbReference>
<evidence type="ECO:0000256" key="9">
    <source>
        <dbReference type="HAMAP-Rule" id="MF_01318"/>
    </source>
</evidence>
<keyword evidence="3 9" id="KW-0699">rRNA-binding</keyword>
<dbReference type="PANTHER" id="PTHR36427">
    <property type="entry name" value="54S RIBOSOMAL PROTEIN L1, MITOCHONDRIAL"/>
    <property type="match status" value="1"/>
</dbReference>
<evidence type="ECO:0000313" key="11">
    <source>
        <dbReference type="EMBL" id="SIS91394.1"/>
    </source>
</evidence>
<dbReference type="GO" id="GO:0003735">
    <property type="term" value="F:structural constituent of ribosome"/>
    <property type="evidence" value="ECO:0007669"/>
    <property type="project" value="InterPro"/>
</dbReference>
<accession>A0A1N7MZ24</accession>
<dbReference type="CDD" id="cd00403">
    <property type="entry name" value="Ribosomal_L1"/>
    <property type="match status" value="1"/>
</dbReference>
<dbReference type="GO" id="GO:0000049">
    <property type="term" value="F:tRNA binding"/>
    <property type="evidence" value="ECO:0007669"/>
    <property type="project" value="UniProtKB-KW"/>
</dbReference>
<keyword evidence="12" id="KW-1185">Reference proteome</keyword>
<dbReference type="GO" id="GO:0006417">
    <property type="term" value="P:regulation of translation"/>
    <property type="evidence" value="ECO:0007669"/>
    <property type="project" value="UniProtKB-KW"/>
</dbReference>
<sequence length="240" mass="25787">MTTKGGNTVAKHGKKYQDALKKIDREQAYELEEALQLVKEVAPAKFDETVEAAFRLGVDTKRADQQVRGAVVLPHGTGKTKRVLVFAKGEKAKEAEQAGADFIGEEDLVNKVSQGWLEFDVVIATPDMMGQVGKLGRILGPRGLMPNPKTGTVTFEVAKAVEEVKAGKIEYRADKAGNVHAPIGKVSFDTEKLAENFRVLIDTLIKVKPAAAKGQYMKSATVSSTMGPGVGVNTSAFTGR</sequence>
<evidence type="ECO:0000256" key="7">
    <source>
        <dbReference type="ARBA" id="ARBA00023274"/>
    </source>
</evidence>
<dbReference type="Gene3D" id="3.40.50.790">
    <property type="match status" value="1"/>
</dbReference>
<evidence type="ECO:0000313" key="12">
    <source>
        <dbReference type="Proteomes" id="UP000186795"/>
    </source>
</evidence>
<evidence type="ECO:0000256" key="2">
    <source>
        <dbReference type="ARBA" id="ARBA00022491"/>
    </source>
</evidence>
<comment type="similarity">
    <text evidence="1 9 10">Belongs to the universal ribosomal protein uL1 family.</text>
</comment>
<dbReference type="InterPro" id="IPR023674">
    <property type="entry name" value="Ribosomal_uL1-like"/>
</dbReference>
<evidence type="ECO:0000256" key="10">
    <source>
        <dbReference type="RuleBase" id="RU000659"/>
    </source>
</evidence>
<organism evidence="11 12">
    <name type="scientific">Kroppenstedtia eburnea</name>
    <dbReference type="NCBI Taxonomy" id="714067"/>
    <lineage>
        <taxon>Bacteria</taxon>
        <taxon>Bacillati</taxon>
        <taxon>Bacillota</taxon>
        <taxon>Bacilli</taxon>
        <taxon>Bacillales</taxon>
        <taxon>Thermoactinomycetaceae</taxon>
        <taxon>Kroppenstedtia</taxon>
    </lineage>
</organism>
<dbReference type="Proteomes" id="UP000186795">
    <property type="component" value="Unassembled WGS sequence"/>
</dbReference>
<name>A0A1N7MZ24_9BACL</name>
<dbReference type="InterPro" id="IPR028364">
    <property type="entry name" value="Ribosomal_uL1/biogenesis"/>
</dbReference>
<evidence type="ECO:0000256" key="6">
    <source>
        <dbReference type="ARBA" id="ARBA00022980"/>
    </source>
</evidence>
<comment type="function">
    <text evidence="9">Protein L1 is also a translational repressor protein, it controls the translation of the L11 operon by binding to its mRNA.</text>
</comment>
<evidence type="ECO:0000256" key="1">
    <source>
        <dbReference type="ARBA" id="ARBA00010531"/>
    </source>
</evidence>
<dbReference type="InterPro" id="IPR023673">
    <property type="entry name" value="Ribosomal_uL1_CS"/>
</dbReference>
<dbReference type="PIRSF" id="PIRSF002155">
    <property type="entry name" value="Ribosomal_L1"/>
    <property type="match status" value="1"/>
</dbReference>
<dbReference type="GO" id="GO:0019843">
    <property type="term" value="F:rRNA binding"/>
    <property type="evidence" value="ECO:0007669"/>
    <property type="project" value="UniProtKB-UniRule"/>
</dbReference>
<dbReference type="Pfam" id="PF00687">
    <property type="entry name" value="Ribosomal_L1"/>
    <property type="match status" value="1"/>
</dbReference>
<evidence type="ECO:0000256" key="3">
    <source>
        <dbReference type="ARBA" id="ARBA00022730"/>
    </source>
</evidence>
<dbReference type="InterPro" id="IPR016095">
    <property type="entry name" value="Ribosomal_uL1_3-a/b-sand"/>
</dbReference>
<dbReference type="InterPro" id="IPR005878">
    <property type="entry name" value="Ribosom_uL1_bac-type"/>
</dbReference>
<comment type="subunit">
    <text evidence="9">Part of the 50S ribosomal subunit.</text>
</comment>
<keyword evidence="9" id="KW-0820">tRNA-binding</keyword>
<keyword evidence="6 9" id="KW-0689">Ribosomal protein</keyword>
<dbReference type="InterPro" id="IPR002143">
    <property type="entry name" value="Ribosomal_uL1"/>
</dbReference>
<dbReference type="AlphaFoldDB" id="A0A1N7MZ24"/>
<evidence type="ECO:0000256" key="5">
    <source>
        <dbReference type="ARBA" id="ARBA00022884"/>
    </source>
</evidence>
<dbReference type="HAMAP" id="MF_01318_B">
    <property type="entry name" value="Ribosomal_uL1_B"/>
    <property type="match status" value="1"/>
</dbReference>
<dbReference type="PROSITE" id="PS01199">
    <property type="entry name" value="RIBOSOMAL_L1"/>
    <property type="match status" value="1"/>
</dbReference>
<evidence type="ECO:0000256" key="8">
    <source>
        <dbReference type="ARBA" id="ARBA00035241"/>
    </source>
</evidence>
<evidence type="ECO:0000256" key="4">
    <source>
        <dbReference type="ARBA" id="ARBA00022845"/>
    </source>
</evidence>
<dbReference type="NCBIfam" id="TIGR01169">
    <property type="entry name" value="rplA_bact"/>
    <property type="match status" value="1"/>
</dbReference>